<protein>
    <submittedName>
        <fullName evidence="2">Uncharacterized protein</fullName>
    </submittedName>
</protein>
<evidence type="ECO:0000256" key="1">
    <source>
        <dbReference type="SAM" id="MobiDB-lite"/>
    </source>
</evidence>
<accession>A0A430KX68</accession>
<keyword evidence="3" id="KW-1185">Reference proteome</keyword>
<reference evidence="2 3" key="1">
    <citation type="submission" date="2017-06" db="EMBL/GenBank/DDBJ databases">
        <title>Comparative genomic analysis of Ambrosia Fusariam Clade fungi.</title>
        <authorList>
            <person name="Stajich J.E."/>
            <person name="Carrillo J."/>
            <person name="Kijimoto T."/>
            <person name="Eskalen A."/>
            <person name="O'Donnell K."/>
            <person name="Kasson M."/>
        </authorList>
    </citation>
    <scope>NUCLEOTIDE SEQUENCE [LARGE SCALE GENOMIC DNA]</scope>
    <source>
        <strain evidence="2 3">UCR1854</strain>
    </source>
</reference>
<dbReference type="EMBL" id="MIKF01001179">
    <property type="protein sequence ID" value="RTE68089.1"/>
    <property type="molecule type" value="Genomic_DNA"/>
</dbReference>
<evidence type="ECO:0000313" key="3">
    <source>
        <dbReference type="Proteomes" id="UP000287124"/>
    </source>
</evidence>
<feature type="region of interest" description="Disordered" evidence="1">
    <location>
        <begin position="49"/>
        <end position="80"/>
    </location>
</feature>
<sequence length="146" mass="16534">MGVLSRNFRKVERIVRSLTAERLAAARVDLEGELRQDGRRRCGGAAQVPVAVRPPAERGPRLAAGIPHPRPRRGRGVSRKPWKCVQTRLANLDGIRLPKQAERFVHGQSRMDWQDKDMLVIDDVSMLGARTHRYINANIEQRISVD</sequence>
<name>A0A430KX68_9HYPO</name>
<feature type="compositionally biased region" description="Basic residues" evidence="1">
    <location>
        <begin position="69"/>
        <end position="80"/>
    </location>
</feature>
<dbReference type="AlphaFoldDB" id="A0A430KX68"/>
<gene>
    <name evidence="2" type="ORF">BHE90_017534</name>
</gene>
<organism evidence="2 3">
    <name type="scientific">Fusarium euwallaceae</name>
    <dbReference type="NCBI Taxonomy" id="1147111"/>
    <lineage>
        <taxon>Eukaryota</taxon>
        <taxon>Fungi</taxon>
        <taxon>Dikarya</taxon>
        <taxon>Ascomycota</taxon>
        <taxon>Pezizomycotina</taxon>
        <taxon>Sordariomycetes</taxon>
        <taxon>Hypocreomycetidae</taxon>
        <taxon>Hypocreales</taxon>
        <taxon>Nectriaceae</taxon>
        <taxon>Fusarium</taxon>
        <taxon>Fusarium solani species complex</taxon>
    </lineage>
</organism>
<evidence type="ECO:0000313" key="2">
    <source>
        <dbReference type="EMBL" id="RTE68089.1"/>
    </source>
</evidence>
<comment type="caution">
    <text evidence="2">The sequence shown here is derived from an EMBL/GenBank/DDBJ whole genome shotgun (WGS) entry which is preliminary data.</text>
</comment>
<dbReference type="Proteomes" id="UP000287124">
    <property type="component" value="Unassembled WGS sequence"/>
</dbReference>
<proteinExistence type="predicted"/>